<dbReference type="Proteomes" id="UP000271241">
    <property type="component" value="Unassembled WGS sequence"/>
</dbReference>
<accession>A0A4P9XPS6</accession>
<feature type="region of interest" description="Disordered" evidence="1">
    <location>
        <begin position="516"/>
        <end position="543"/>
    </location>
</feature>
<feature type="transmembrane region" description="Helical" evidence="2">
    <location>
        <begin position="192"/>
        <end position="212"/>
    </location>
</feature>
<protein>
    <submittedName>
        <fullName evidence="3">Uncharacterized protein</fullName>
    </submittedName>
</protein>
<feature type="transmembrane region" description="Helical" evidence="2">
    <location>
        <begin position="18"/>
        <end position="38"/>
    </location>
</feature>
<feature type="transmembrane region" description="Helical" evidence="2">
    <location>
        <begin position="76"/>
        <end position="98"/>
    </location>
</feature>
<feature type="transmembrane region" description="Helical" evidence="2">
    <location>
        <begin position="50"/>
        <end position="70"/>
    </location>
</feature>
<proteinExistence type="predicted"/>
<name>A0A4P9XPS6_9FUNG</name>
<organism evidence="3 4">
    <name type="scientific">Thamnocephalis sphaerospora</name>
    <dbReference type="NCBI Taxonomy" id="78915"/>
    <lineage>
        <taxon>Eukaryota</taxon>
        <taxon>Fungi</taxon>
        <taxon>Fungi incertae sedis</taxon>
        <taxon>Zoopagomycota</taxon>
        <taxon>Zoopagomycotina</taxon>
        <taxon>Zoopagomycetes</taxon>
        <taxon>Zoopagales</taxon>
        <taxon>Sigmoideomycetaceae</taxon>
        <taxon>Thamnocephalis</taxon>
    </lineage>
</organism>
<reference evidence="4" key="1">
    <citation type="journal article" date="2018" name="Nat. Microbiol.">
        <title>Leveraging single-cell genomics to expand the fungal tree of life.</title>
        <authorList>
            <person name="Ahrendt S.R."/>
            <person name="Quandt C.A."/>
            <person name="Ciobanu D."/>
            <person name="Clum A."/>
            <person name="Salamov A."/>
            <person name="Andreopoulos B."/>
            <person name="Cheng J.F."/>
            <person name="Woyke T."/>
            <person name="Pelin A."/>
            <person name="Henrissat B."/>
            <person name="Reynolds N.K."/>
            <person name="Benny G.L."/>
            <person name="Smith M.E."/>
            <person name="James T.Y."/>
            <person name="Grigoriev I.V."/>
        </authorList>
    </citation>
    <scope>NUCLEOTIDE SEQUENCE [LARGE SCALE GENOMIC DNA]</scope>
    <source>
        <strain evidence="4">RSA 1356</strain>
    </source>
</reference>
<keyword evidence="2" id="KW-0472">Membrane</keyword>
<feature type="region of interest" description="Disordered" evidence="1">
    <location>
        <begin position="399"/>
        <end position="420"/>
    </location>
</feature>
<evidence type="ECO:0000313" key="3">
    <source>
        <dbReference type="EMBL" id="RKP07451.1"/>
    </source>
</evidence>
<evidence type="ECO:0000256" key="1">
    <source>
        <dbReference type="SAM" id="MobiDB-lite"/>
    </source>
</evidence>
<feature type="region of interest" description="Disordered" evidence="1">
    <location>
        <begin position="350"/>
        <end position="375"/>
    </location>
</feature>
<feature type="transmembrane region" description="Helical" evidence="2">
    <location>
        <begin position="224"/>
        <end position="247"/>
    </location>
</feature>
<feature type="compositionally biased region" description="Low complexity" evidence="1">
    <location>
        <begin position="518"/>
        <end position="530"/>
    </location>
</feature>
<dbReference type="OrthoDB" id="5589960at2759"/>
<feature type="compositionally biased region" description="Basic and acidic residues" evidence="1">
    <location>
        <begin position="360"/>
        <end position="375"/>
    </location>
</feature>
<gene>
    <name evidence="3" type="ORF">THASP1DRAFT_24406</name>
</gene>
<dbReference type="AlphaFoldDB" id="A0A4P9XPS6"/>
<feature type="transmembrane region" description="Helical" evidence="2">
    <location>
        <begin position="278"/>
        <end position="296"/>
    </location>
</feature>
<dbReference type="EMBL" id="KZ992718">
    <property type="protein sequence ID" value="RKP07451.1"/>
    <property type="molecule type" value="Genomic_DNA"/>
</dbReference>
<evidence type="ECO:0000256" key="2">
    <source>
        <dbReference type="SAM" id="Phobius"/>
    </source>
</evidence>
<keyword evidence="2" id="KW-0812">Transmembrane</keyword>
<evidence type="ECO:0000313" key="4">
    <source>
        <dbReference type="Proteomes" id="UP000271241"/>
    </source>
</evidence>
<feature type="compositionally biased region" description="Polar residues" evidence="1">
    <location>
        <begin position="534"/>
        <end position="543"/>
    </location>
</feature>
<keyword evidence="2" id="KW-1133">Transmembrane helix</keyword>
<sequence>MDLTLQLAGDNVDLNGPVALPICIIWAVACGAAGYYRWRLGPGVGHYNSLIAVGAIMAVLQLVLFVVAYVDLTVAMARQVVAALGTLLLSWMLTALLGSWSDATRYTRVHPLETPAAEASSAKEKWLTADESSPTSPLPKLSLVEPVVIAPKRLSQFIPSATAPYRNVPPHPVKFAAYQGHASQRRLRSCMLVVQLCNAAAFLVLLIGRAVAIFGEHPPVERPFAIIGSIVSGLVILTLIATCVMSWQRYRSGLPPPNTPAGRSVQLQAYIKRAQRQLWLMVALAVLLLPRSVSLGARSLDIGIYIASEGCTAIWLFIALLPGTLAGFTENPESAEMSLAERGLVPMDERKVQPEASQETVEKEETPIEAEERKSKEAWRRTLTFSSTERTDFLANTLRASTETRDDDSQLGDLNSPPPRFNVTARLARTHSTNIRPNTQERRTSFAGLKRAASMAIPRSLANSIMAVHAEEASMHARTHSTSGERKRWTIDMNITQGESLSDIWQRELGLVLPRPEPAAQANAHPGAPALSTVPASSMPPTS</sequence>
<keyword evidence="4" id="KW-1185">Reference proteome</keyword>